<proteinExistence type="inferred from homology"/>
<dbReference type="SUPFAM" id="SSF88659">
    <property type="entry name" value="Sigma3 and sigma4 domains of RNA polymerase sigma factors"/>
    <property type="match status" value="1"/>
</dbReference>
<sequence length="186" mass="21607">MRDDIPELQNKIYRGDTQAFKELYDYCCAPLLQLALAIVHNREMAEEIVADVFIAVWRKKKDLHQVSNLKWYLYAATRNIALNYLRKYAHKKTLHLDEAYSLEYEINPEAQLISNEMMRHINMAISELPPQCRLIFKLVKEDGLKYREVAVLLNVSIKTVENQVGIALKKLTKMKSFLITPLPGGQ</sequence>
<dbReference type="Gene3D" id="1.10.1740.10">
    <property type="match status" value="1"/>
</dbReference>
<dbReference type="STRING" id="573321.SAMN04488505_110167"/>
<evidence type="ECO:0000256" key="4">
    <source>
        <dbReference type="ARBA" id="ARBA00023163"/>
    </source>
</evidence>
<evidence type="ECO:0000259" key="6">
    <source>
        <dbReference type="Pfam" id="PF08281"/>
    </source>
</evidence>
<keyword evidence="8" id="KW-1185">Reference proteome</keyword>
<dbReference type="Pfam" id="PF08281">
    <property type="entry name" value="Sigma70_r4_2"/>
    <property type="match status" value="1"/>
</dbReference>
<dbReference type="GO" id="GO:0006352">
    <property type="term" value="P:DNA-templated transcription initiation"/>
    <property type="evidence" value="ECO:0007669"/>
    <property type="project" value="InterPro"/>
</dbReference>
<dbReference type="OrthoDB" id="659361at2"/>
<dbReference type="Proteomes" id="UP000198984">
    <property type="component" value="Unassembled WGS sequence"/>
</dbReference>
<gene>
    <name evidence="7" type="ORF">SAMN04488505_110167</name>
</gene>
<evidence type="ECO:0000256" key="1">
    <source>
        <dbReference type="ARBA" id="ARBA00010641"/>
    </source>
</evidence>
<accession>A0A1H8GKS8</accession>
<organism evidence="7 8">
    <name type="scientific">Chitinophaga rupis</name>
    <dbReference type="NCBI Taxonomy" id="573321"/>
    <lineage>
        <taxon>Bacteria</taxon>
        <taxon>Pseudomonadati</taxon>
        <taxon>Bacteroidota</taxon>
        <taxon>Chitinophagia</taxon>
        <taxon>Chitinophagales</taxon>
        <taxon>Chitinophagaceae</taxon>
        <taxon>Chitinophaga</taxon>
    </lineage>
</organism>
<dbReference type="InterPro" id="IPR014284">
    <property type="entry name" value="RNA_pol_sigma-70_dom"/>
</dbReference>
<evidence type="ECO:0000259" key="5">
    <source>
        <dbReference type="Pfam" id="PF04542"/>
    </source>
</evidence>
<dbReference type="InterPro" id="IPR014327">
    <property type="entry name" value="RNA_pol_sigma70_bacteroid"/>
</dbReference>
<dbReference type="GO" id="GO:0003677">
    <property type="term" value="F:DNA binding"/>
    <property type="evidence" value="ECO:0007669"/>
    <property type="project" value="InterPro"/>
</dbReference>
<dbReference type="AlphaFoldDB" id="A0A1H8GKS8"/>
<comment type="similarity">
    <text evidence="1">Belongs to the sigma-70 factor family. ECF subfamily.</text>
</comment>
<dbReference type="InterPro" id="IPR013325">
    <property type="entry name" value="RNA_pol_sigma_r2"/>
</dbReference>
<dbReference type="PANTHER" id="PTHR43133">
    <property type="entry name" value="RNA POLYMERASE ECF-TYPE SIGMA FACTO"/>
    <property type="match status" value="1"/>
</dbReference>
<feature type="domain" description="RNA polymerase sigma factor 70 region 4 type 2" evidence="6">
    <location>
        <begin position="122"/>
        <end position="171"/>
    </location>
</feature>
<keyword evidence="4" id="KW-0804">Transcription</keyword>
<dbReference type="InterPro" id="IPR036388">
    <property type="entry name" value="WH-like_DNA-bd_sf"/>
</dbReference>
<protein>
    <submittedName>
        <fullName evidence="7">RNA polymerase sigma-70 factor, ECF subfamily</fullName>
    </submittedName>
</protein>
<reference evidence="7 8" key="1">
    <citation type="submission" date="2016-10" db="EMBL/GenBank/DDBJ databases">
        <authorList>
            <person name="de Groot N.N."/>
        </authorList>
    </citation>
    <scope>NUCLEOTIDE SEQUENCE [LARGE SCALE GENOMIC DNA]</scope>
    <source>
        <strain evidence="7 8">DSM 21039</strain>
    </source>
</reference>
<dbReference type="InterPro" id="IPR013249">
    <property type="entry name" value="RNA_pol_sigma70_r4_t2"/>
</dbReference>
<evidence type="ECO:0000256" key="3">
    <source>
        <dbReference type="ARBA" id="ARBA00023082"/>
    </source>
</evidence>
<evidence type="ECO:0000313" key="7">
    <source>
        <dbReference type="EMBL" id="SEN44354.1"/>
    </source>
</evidence>
<feature type="domain" description="RNA polymerase sigma-70 region 2" evidence="5">
    <location>
        <begin position="30"/>
        <end position="88"/>
    </location>
</feature>
<keyword evidence="3" id="KW-0731">Sigma factor</keyword>
<dbReference type="PANTHER" id="PTHR43133:SF46">
    <property type="entry name" value="RNA POLYMERASE SIGMA-70 FACTOR ECF SUBFAMILY"/>
    <property type="match status" value="1"/>
</dbReference>
<dbReference type="RefSeq" id="WP_089919990.1">
    <property type="nucleotide sequence ID" value="NZ_FOBB01000010.1"/>
</dbReference>
<dbReference type="SUPFAM" id="SSF88946">
    <property type="entry name" value="Sigma2 domain of RNA polymerase sigma factors"/>
    <property type="match status" value="1"/>
</dbReference>
<dbReference type="Pfam" id="PF04542">
    <property type="entry name" value="Sigma70_r2"/>
    <property type="match status" value="1"/>
</dbReference>
<dbReference type="Gene3D" id="1.10.10.10">
    <property type="entry name" value="Winged helix-like DNA-binding domain superfamily/Winged helix DNA-binding domain"/>
    <property type="match status" value="1"/>
</dbReference>
<dbReference type="EMBL" id="FOBB01000010">
    <property type="protein sequence ID" value="SEN44354.1"/>
    <property type="molecule type" value="Genomic_DNA"/>
</dbReference>
<evidence type="ECO:0000313" key="8">
    <source>
        <dbReference type="Proteomes" id="UP000198984"/>
    </source>
</evidence>
<dbReference type="InterPro" id="IPR039425">
    <property type="entry name" value="RNA_pol_sigma-70-like"/>
</dbReference>
<keyword evidence="2" id="KW-0805">Transcription regulation</keyword>
<dbReference type="NCBIfam" id="TIGR02937">
    <property type="entry name" value="sigma70-ECF"/>
    <property type="match status" value="1"/>
</dbReference>
<evidence type="ECO:0000256" key="2">
    <source>
        <dbReference type="ARBA" id="ARBA00023015"/>
    </source>
</evidence>
<dbReference type="InterPro" id="IPR007627">
    <property type="entry name" value="RNA_pol_sigma70_r2"/>
</dbReference>
<dbReference type="GO" id="GO:0016987">
    <property type="term" value="F:sigma factor activity"/>
    <property type="evidence" value="ECO:0007669"/>
    <property type="project" value="UniProtKB-KW"/>
</dbReference>
<name>A0A1H8GKS8_9BACT</name>
<dbReference type="NCBIfam" id="TIGR02985">
    <property type="entry name" value="Sig70_bacteroi1"/>
    <property type="match status" value="1"/>
</dbReference>
<dbReference type="InterPro" id="IPR013324">
    <property type="entry name" value="RNA_pol_sigma_r3/r4-like"/>
</dbReference>